<dbReference type="EMBL" id="CAJNOC010001070">
    <property type="protein sequence ID" value="CAF0831957.1"/>
    <property type="molecule type" value="Genomic_DNA"/>
</dbReference>
<dbReference type="Proteomes" id="UP000663879">
    <property type="component" value="Unassembled WGS sequence"/>
</dbReference>
<dbReference type="AlphaFoldDB" id="A0A813V3S0"/>
<dbReference type="PANTHER" id="PTHR11183">
    <property type="entry name" value="GLYCOGENIN SUBFAMILY MEMBER"/>
    <property type="match status" value="1"/>
</dbReference>
<organism evidence="1 2">
    <name type="scientific">Brachionus calyciflorus</name>
    <dbReference type="NCBI Taxonomy" id="104777"/>
    <lineage>
        <taxon>Eukaryota</taxon>
        <taxon>Metazoa</taxon>
        <taxon>Spiralia</taxon>
        <taxon>Gnathifera</taxon>
        <taxon>Rotifera</taxon>
        <taxon>Eurotatoria</taxon>
        <taxon>Monogononta</taxon>
        <taxon>Pseudotrocha</taxon>
        <taxon>Ploima</taxon>
        <taxon>Brachionidae</taxon>
        <taxon>Brachionus</taxon>
    </lineage>
</organism>
<evidence type="ECO:0000313" key="1">
    <source>
        <dbReference type="EMBL" id="CAF0831957.1"/>
    </source>
</evidence>
<comment type="caution">
    <text evidence="1">The sequence shown here is derived from an EMBL/GenBank/DDBJ whole genome shotgun (WGS) entry which is preliminary data.</text>
</comment>
<accession>A0A813V3S0</accession>
<dbReference type="SUPFAM" id="SSF53448">
    <property type="entry name" value="Nucleotide-diphospho-sugar transferases"/>
    <property type="match status" value="1"/>
</dbReference>
<protein>
    <submittedName>
        <fullName evidence="1">Uncharacterized protein</fullName>
    </submittedName>
</protein>
<dbReference type="Gene3D" id="3.90.550.10">
    <property type="entry name" value="Spore Coat Polysaccharide Biosynthesis Protein SpsA, Chain A"/>
    <property type="match status" value="1"/>
</dbReference>
<proteinExistence type="predicted"/>
<sequence length="285" mass="33322">MNRNSFETIKNLDKSDSRIKIKLEENKKIHEAVVKNLEVTETKRIQSCLNNVKPRNKIALTSLIVADHPNYVISASKSIKTIINNTKGLNFDKIIIEVESKPLKEESKKMLLNAGWDFVCSVKHVNSIDDSRFLGHYRETYTKLITMNMTEYEGIVNMDTDILYFIAVAQDTEADGKPRDRFNSGVFSVRPNSTEFSRLMLLRDRNSSHVSLEHGEQTFINYWYKDKWFRFDFKFNGIVWILQNYGWDLKKLDIDVRVFHFTSLKPWNCIPQAVEICKLWSDIPV</sequence>
<dbReference type="OrthoDB" id="2014201at2759"/>
<evidence type="ECO:0000313" key="2">
    <source>
        <dbReference type="Proteomes" id="UP000663879"/>
    </source>
</evidence>
<name>A0A813V3S0_9BILA</name>
<gene>
    <name evidence="1" type="ORF">OXX778_LOCUS8012</name>
</gene>
<reference evidence="1" key="1">
    <citation type="submission" date="2021-02" db="EMBL/GenBank/DDBJ databases">
        <authorList>
            <person name="Nowell W R."/>
        </authorList>
    </citation>
    <scope>NUCLEOTIDE SEQUENCE</scope>
    <source>
        <strain evidence="1">Ploen Becks lab</strain>
    </source>
</reference>
<keyword evidence="2" id="KW-1185">Reference proteome</keyword>
<dbReference type="InterPro" id="IPR029044">
    <property type="entry name" value="Nucleotide-diphossugar_trans"/>
</dbReference>
<dbReference type="InterPro" id="IPR050587">
    <property type="entry name" value="GNT1/Glycosyltrans_8"/>
</dbReference>